<dbReference type="PANTHER" id="PTHR34391:SF1">
    <property type="entry name" value="UPF0658 GOLGI APPARATUS MEMBRANE PROTEIN C1952.10C-RELATED"/>
    <property type="match status" value="1"/>
</dbReference>
<keyword evidence="1" id="KW-0812">Transmembrane</keyword>
<keyword evidence="1" id="KW-0472">Membrane</keyword>
<protein>
    <submittedName>
        <fullName evidence="2">Uncharacterized protein</fullName>
    </submittedName>
</protein>
<name>A0A427YLD2_9TREE</name>
<feature type="transmembrane region" description="Helical" evidence="1">
    <location>
        <begin position="329"/>
        <end position="355"/>
    </location>
</feature>
<evidence type="ECO:0000313" key="2">
    <source>
        <dbReference type="EMBL" id="RSH91876.1"/>
    </source>
</evidence>
<organism evidence="2 3">
    <name type="scientific">Saitozyma podzolica</name>
    <dbReference type="NCBI Taxonomy" id="1890683"/>
    <lineage>
        <taxon>Eukaryota</taxon>
        <taxon>Fungi</taxon>
        <taxon>Dikarya</taxon>
        <taxon>Basidiomycota</taxon>
        <taxon>Agaricomycotina</taxon>
        <taxon>Tremellomycetes</taxon>
        <taxon>Tremellales</taxon>
        <taxon>Trimorphomycetaceae</taxon>
        <taxon>Saitozyma</taxon>
    </lineage>
</organism>
<keyword evidence="1" id="KW-1133">Transmembrane helix</keyword>
<feature type="transmembrane region" description="Helical" evidence="1">
    <location>
        <begin position="65"/>
        <end position="84"/>
    </location>
</feature>
<dbReference type="OrthoDB" id="2448307at2759"/>
<evidence type="ECO:0000313" key="3">
    <source>
        <dbReference type="Proteomes" id="UP000279259"/>
    </source>
</evidence>
<feature type="transmembrane region" description="Helical" evidence="1">
    <location>
        <begin position="264"/>
        <end position="284"/>
    </location>
</feature>
<evidence type="ECO:0000256" key="1">
    <source>
        <dbReference type="SAM" id="Phobius"/>
    </source>
</evidence>
<feature type="transmembrane region" description="Helical" evidence="1">
    <location>
        <begin position="91"/>
        <end position="111"/>
    </location>
</feature>
<dbReference type="AlphaFoldDB" id="A0A427YLD2"/>
<proteinExistence type="predicted"/>
<feature type="transmembrane region" description="Helical" evidence="1">
    <location>
        <begin position="197"/>
        <end position="224"/>
    </location>
</feature>
<keyword evidence="3" id="KW-1185">Reference proteome</keyword>
<dbReference type="InterPro" id="IPR040410">
    <property type="entry name" value="UPF0658_Golgi"/>
</dbReference>
<dbReference type="EMBL" id="RSCD01000007">
    <property type="protein sequence ID" value="RSH91876.1"/>
    <property type="molecule type" value="Genomic_DNA"/>
</dbReference>
<dbReference type="Proteomes" id="UP000279259">
    <property type="component" value="Unassembled WGS sequence"/>
</dbReference>
<feature type="transmembrane region" description="Helical" evidence="1">
    <location>
        <begin position="147"/>
        <end position="166"/>
    </location>
</feature>
<dbReference type="PANTHER" id="PTHR34391">
    <property type="entry name" value="UPF0658 GOLGI APPARATUS MEMBRANE PROTEIN C1952.10C-RELATED"/>
    <property type="match status" value="1"/>
</dbReference>
<reference evidence="2 3" key="1">
    <citation type="submission" date="2018-11" db="EMBL/GenBank/DDBJ databases">
        <title>Genome sequence of Saitozyma podzolica DSM 27192.</title>
        <authorList>
            <person name="Aliyu H."/>
            <person name="Gorte O."/>
            <person name="Ochsenreither K."/>
        </authorList>
    </citation>
    <scope>NUCLEOTIDE SEQUENCE [LARGE SCALE GENOMIC DNA]</scope>
    <source>
        <strain evidence="2 3">DSM 27192</strain>
    </source>
</reference>
<accession>A0A427YLD2</accession>
<feature type="transmembrane region" description="Helical" evidence="1">
    <location>
        <begin position="28"/>
        <end position="53"/>
    </location>
</feature>
<gene>
    <name evidence="2" type="ORF">EHS25_009246</name>
</gene>
<dbReference type="GO" id="GO:0005794">
    <property type="term" value="C:Golgi apparatus"/>
    <property type="evidence" value="ECO:0007669"/>
    <property type="project" value="TreeGrafter"/>
</dbReference>
<sequence length="407" mass="45646">MDPEQRSADGHGRGPEKKRALASTTEKLYMAIAGAECLIVFAIAFAVFGLVEANLPVARGKEKTVPVYLAVFIMAQIFSVLYIWDALRQRNVVQLLLHLWFQLCILAYSILQIPQTYNALNEIGNQQCGNYPRCEGPDSLYNVVQSLLIVTPIVLGLATIAFAFLCRKLYRQFGWAEFHLVGASPEMKRMHREYQTLMSLLKLLLYFGMAFCLAYLILVASWTIDKTELYVSVPTWRSARSWIQQGLQATLCSHSLDTRADARSVLACVALPLVVLGVALTGVAVRREIKWLMVTMLVLMVVGLAYFIYKLASMFLPATSWLYINTRVTMAIFSAFAIIILIVTFVFGCICLTNFGQGLAQAHQNPEKTTTLWQPNTKVPFTSDKAREANSQAYAQVTPEQDRMVIE</sequence>
<feature type="transmembrane region" description="Helical" evidence="1">
    <location>
        <begin position="291"/>
        <end position="309"/>
    </location>
</feature>
<comment type="caution">
    <text evidence="2">The sequence shown here is derived from an EMBL/GenBank/DDBJ whole genome shotgun (WGS) entry which is preliminary data.</text>
</comment>